<evidence type="ECO:0008006" key="3">
    <source>
        <dbReference type="Google" id="ProtNLM"/>
    </source>
</evidence>
<protein>
    <recommendedName>
        <fullName evidence="3">Retrovirus-related Pol polyprotein from transposon RE2</fullName>
    </recommendedName>
</protein>
<dbReference type="Proteomes" id="UP001227230">
    <property type="component" value="Chromosome 3"/>
</dbReference>
<dbReference type="EMBL" id="CP126650">
    <property type="protein sequence ID" value="WJZ83761.1"/>
    <property type="molecule type" value="Genomic_DNA"/>
</dbReference>
<evidence type="ECO:0000313" key="2">
    <source>
        <dbReference type="Proteomes" id="UP001227230"/>
    </source>
</evidence>
<evidence type="ECO:0000313" key="1">
    <source>
        <dbReference type="EMBL" id="WJZ83761.1"/>
    </source>
</evidence>
<dbReference type="PANTHER" id="PTHR11439:SF467">
    <property type="entry name" value="INTEGRASE CATALYTIC DOMAIN-CONTAINING PROTEIN"/>
    <property type="match status" value="1"/>
</dbReference>
<proteinExistence type="predicted"/>
<reference evidence="1 2" key="1">
    <citation type="journal article" date="2023" name="Hortic Res">
        <title>The complete reference genome for grapevine (Vitis vinifera L.) genetics and breeding.</title>
        <authorList>
            <person name="Shi X."/>
            <person name="Cao S."/>
            <person name="Wang X."/>
            <person name="Huang S."/>
            <person name="Wang Y."/>
            <person name="Liu Z."/>
            <person name="Liu W."/>
            <person name="Leng X."/>
            <person name="Peng Y."/>
            <person name="Wang N."/>
            <person name="Wang Y."/>
            <person name="Ma Z."/>
            <person name="Xu X."/>
            <person name="Zhang F."/>
            <person name="Xue H."/>
            <person name="Zhong H."/>
            <person name="Wang Y."/>
            <person name="Zhang K."/>
            <person name="Velt A."/>
            <person name="Avia K."/>
            <person name="Holtgrawe D."/>
            <person name="Grimplet J."/>
            <person name="Matus J.T."/>
            <person name="Ware D."/>
            <person name="Wu X."/>
            <person name="Wang H."/>
            <person name="Liu C."/>
            <person name="Fang Y."/>
            <person name="Rustenholz C."/>
            <person name="Cheng Z."/>
            <person name="Xiao H."/>
            <person name="Zhou Y."/>
        </authorList>
    </citation>
    <scope>NUCLEOTIDE SEQUENCE [LARGE SCALE GENOMIC DNA]</scope>
    <source>
        <strain evidence="2">cv. Pinot noir / PN40024</strain>
        <tissue evidence="1">Leaf</tissue>
    </source>
</reference>
<sequence length="122" mass="13747">MALGQKLALEDSAHFPDVTLYCSTISALQYLTLTRPDISFSVNKLSQFLKAPTQHHWSACKCLLHYVSGTRTLGLSFPPITRFTLEGFLDADWVCNVDDRRSTTYYCDFLGGNLVTWSSCKQ</sequence>
<organism evidence="1 2">
    <name type="scientific">Vitis vinifera</name>
    <name type="common">Grape</name>
    <dbReference type="NCBI Taxonomy" id="29760"/>
    <lineage>
        <taxon>Eukaryota</taxon>
        <taxon>Viridiplantae</taxon>
        <taxon>Streptophyta</taxon>
        <taxon>Embryophyta</taxon>
        <taxon>Tracheophyta</taxon>
        <taxon>Spermatophyta</taxon>
        <taxon>Magnoliopsida</taxon>
        <taxon>eudicotyledons</taxon>
        <taxon>Gunneridae</taxon>
        <taxon>Pentapetalae</taxon>
        <taxon>rosids</taxon>
        <taxon>Vitales</taxon>
        <taxon>Vitaceae</taxon>
        <taxon>Viteae</taxon>
        <taxon>Vitis</taxon>
    </lineage>
</organism>
<gene>
    <name evidence="1" type="ORF">VitviT2T_003416</name>
</gene>
<name>A0ABY9BLU4_VITVI</name>
<keyword evidence="2" id="KW-1185">Reference proteome</keyword>
<accession>A0ABY9BLU4</accession>
<dbReference type="PANTHER" id="PTHR11439">
    <property type="entry name" value="GAG-POL-RELATED RETROTRANSPOSON"/>
    <property type="match status" value="1"/>
</dbReference>